<dbReference type="InterPro" id="IPR010662">
    <property type="entry name" value="RBBP9/YdeN"/>
</dbReference>
<accession>A0A1F8ARU0</accession>
<dbReference type="Proteomes" id="UP000178603">
    <property type="component" value="Unassembled WGS sequence"/>
</dbReference>
<organism evidence="1 2">
    <name type="scientific">Candidatus Woesebacteria bacterium RIFCSPHIGHO2_12_FULL_41_24</name>
    <dbReference type="NCBI Taxonomy" id="1802510"/>
    <lineage>
        <taxon>Bacteria</taxon>
        <taxon>Candidatus Woeseibacteriota</taxon>
    </lineage>
</organism>
<sequence>MYLTRRIFLIHGWGGSPKNDWFPWAKEELSKSGFDVIVPEMPETNHPKIGLWTNKLKMVVGKPKRDDIFVGHSVGCQAILRYLETISDNVDKVVLIAPWWYLTLDKNEEQSDADPWLKADVDFDKVKSKANKFIAVFSDDDLYVPLQENGEFFKEKINPEILVENKMGHFTESDGVNKIPFLTKLVKQSFN</sequence>
<dbReference type="AlphaFoldDB" id="A0A1F8ARU0"/>
<proteinExistence type="predicted"/>
<evidence type="ECO:0000313" key="1">
    <source>
        <dbReference type="EMBL" id="OGM54473.1"/>
    </source>
</evidence>
<comment type="caution">
    <text evidence="1">The sequence shown here is derived from an EMBL/GenBank/DDBJ whole genome shotgun (WGS) entry which is preliminary data.</text>
</comment>
<dbReference type="SUPFAM" id="SSF53474">
    <property type="entry name" value="alpha/beta-Hydrolases"/>
    <property type="match status" value="1"/>
</dbReference>
<evidence type="ECO:0008006" key="3">
    <source>
        <dbReference type="Google" id="ProtNLM"/>
    </source>
</evidence>
<evidence type="ECO:0000313" key="2">
    <source>
        <dbReference type="Proteomes" id="UP000178603"/>
    </source>
</evidence>
<gene>
    <name evidence="1" type="ORF">A3E44_00215</name>
</gene>
<dbReference type="GO" id="GO:0016787">
    <property type="term" value="F:hydrolase activity"/>
    <property type="evidence" value="ECO:0007669"/>
    <property type="project" value="InterPro"/>
</dbReference>
<name>A0A1F8ARU0_9BACT</name>
<dbReference type="Pfam" id="PF06821">
    <property type="entry name" value="Ser_hydrolase"/>
    <property type="match status" value="1"/>
</dbReference>
<dbReference type="PANTHER" id="PTHR15394">
    <property type="entry name" value="SERINE HYDROLASE RBBP9"/>
    <property type="match status" value="1"/>
</dbReference>
<protein>
    <recommendedName>
        <fullName evidence="3">Serine hydrolase family protein</fullName>
    </recommendedName>
</protein>
<dbReference type="InterPro" id="IPR029058">
    <property type="entry name" value="AB_hydrolase_fold"/>
</dbReference>
<dbReference type="PANTHER" id="PTHR15394:SF3">
    <property type="entry name" value="SERINE HYDROLASE RBBP9"/>
    <property type="match status" value="1"/>
</dbReference>
<reference evidence="1 2" key="1">
    <citation type="journal article" date="2016" name="Nat. Commun.">
        <title>Thousands of microbial genomes shed light on interconnected biogeochemical processes in an aquifer system.</title>
        <authorList>
            <person name="Anantharaman K."/>
            <person name="Brown C.T."/>
            <person name="Hug L.A."/>
            <person name="Sharon I."/>
            <person name="Castelle C.J."/>
            <person name="Probst A.J."/>
            <person name="Thomas B.C."/>
            <person name="Singh A."/>
            <person name="Wilkins M.J."/>
            <person name="Karaoz U."/>
            <person name="Brodie E.L."/>
            <person name="Williams K.H."/>
            <person name="Hubbard S.S."/>
            <person name="Banfield J.F."/>
        </authorList>
    </citation>
    <scope>NUCLEOTIDE SEQUENCE [LARGE SCALE GENOMIC DNA]</scope>
</reference>
<dbReference type="Gene3D" id="3.40.50.1820">
    <property type="entry name" value="alpha/beta hydrolase"/>
    <property type="match status" value="1"/>
</dbReference>
<dbReference type="EMBL" id="MGGW01000014">
    <property type="protein sequence ID" value="OGM54473.1"/>
    <property type="molecule type" value="Genomic_DNA"/>
</dbReference>